<keyword evidence="2" id="KW-0812">Transmembrane</keyword>
<dbReference type="RefSeq" id="WP_260219455.1">
    <property type="nucleotide sequence ID" value="NZ_JAJAGO010000009.1"/>
</dbReference>
<feature type="transmembrane region" description="Helical" evidence="2">
    <location>
        <begin position="68"/>
        <end position="89"/>
    </location>
</feature>
<dbReference type="InterPro" id="IPR051425">
    <property type="entry name" value="Formin_Homology"/>
</dbReference>
<feature type="transmembrane region" description="Helical" evidence="2">
    <location>
        <begin position="424"/>
        <end position="447"/>
    </location>
</feature>
<dbReference type="PANTHER" id="PTHR45725:SF1">
    <property type="entry name" value="DISHEVELLED ASSOCIATED ACTIVATOR OF MORPHOGENESIS, ISOFORM D"/>
    <property type="match status" value="1"/>
</dbReference>
<keyword evidence="2" id="KW-0472">Membrane</keyword>
<feature type="transmembrane region" description="Helical" evidence="2">
    <location>
        <begin position="377"/>
        <end position="394"/>
    </location>
</feature>
<organism evidence="3 4">
    <name type="scientific">Streptomyces gossypii</name>
    <dbReference type="NCBI Taxonomy" id="2883101"/>
    <lineage>
        <taxon>Bacteria</taxon>
        <taxon>Bacillati</taxon>
        <taxon>Actinomycetota</taxon>
        <taxon>Actinomycetes</taxon>
        <taxon>Kitasatosporales</taxon>
        <taxon>Streptomycetaceae</taxon>
        <taxon>Streptomyces</taxon>
    </lineage>
</organism>
<feature type="region of interest" description="Disordered" evidence="1">
    <location>
        <begin position="1"/>
        <end position="54"/>
    </location>
</feature>
<evidence type="ECO:0000256" key="2">
    <source>
        <dbReference type="SAM" id="Phobius"/>
    </source>
</evidence>
<feature type="compositionally biased region" description="Low complexity" evidence="1">
    <location>
        <begin position="8"/>
        <end position="33"/>
    </location>
</feature>
<feature type="transmembrane region" description="Helical" evidence="2">
    <location>
        <begin position="345"/>
        <end position="365"/>
    </location>
</feature>
<accession>A0ABT2JW32</accession>
<proteinExistence type="predicted"/>
<feature type="transmembrane region" description="Helical" evidence="2">
    <location>
        <begin position="216"/>
        <end position="239"/>
    </location>
</feature>
<dbReference type="EMBL" id="JAJAGO010000009">
    <property type="protein sequence ID" value="MCT2592122.1"/>
    <property type="molecule type" value="Genomic_DNA"/>
</dbReference>
<feature type="transmembrane region" description="Helical" evidence="2">
    <location>
        <begin position="142"/>
        <end position="166"/>
    </location>
</feature>
<name>A0ABT2JW32_9ACTN</name>
<keyword evidence="4" id="KW-1185">Reference proteome</keyword>
<sequence length="572" mass="57620">MPAPPLPATLTAPPAAGPAAAGASPDGPTVPAYAYPPPPPPGSPLGPPGRPGDSFVVRTLTGDWRRSFLAALWAPLSLLVSAVLLTLPLDEFFDENSPAAAVGDEIGWGERLQWCLAALLRGVGGGFELTNREGDAGMSGGAAVVSTISVVPLTVTALFVAMLWIGARHLRRFPASATAAMESTVRAGLLTGALTLLLALFSQPETGDLEVSTTPVLAALGALVLCLLVTGGVLAGPWIRARLSAQPGTGGLIAWHAWCAALRAVMAVLTLATVTVWVVLALTLDWSGTPAEGYVLMLLTAPNVGAGILGISWGAPLEYEGDSSFDSLTIESVGISELGSEASGWAAAGAVVGGVVCALLIGWLAGRLVRGSVPGQLLTGALSATGILLTIWAAEVGLTARQVSGSGFGDYESDLGGGSVRSEAGYGIAVEVLPLTVLWVSLAVLLIPYLMRALAQPTAHGYPPPGYGLPPGHGGPAGYGVPPGYAYPPTVYGQPPYGTAPPGYATPPPGYATPPPAGMPPPQGATPPPAGSPPPQETPPPTATTPDASGPDKPPQPTPPDDPQPGSGDRAL</sequence>
<protein>
    <recommendedName>
        <fullName evidence="5">Integral membrane protein</fullName>
    </recommendedName>
</protein>
<feature type="compositionally biased region" description="Pro residues" evidence="1">
    <location>
        <begin position="504"/>
        <end position="543"/>
    </location>
</feature>
<dbReference type="PANTHER" id="PTHR45725">
    <property type="entry name" value="FORMIN HOMOLOGY 2 FAMILY MEMBER"/>
    <property type="match status" value="1"/>
</dbReference>
<evidence type="ECO:0008006" key="5">
    <source>
        <dbReference type="Google" id="ProtNLM"/>
    </source>
</evidence>
<feature type="transmembrane region" description="Helical" evidence="2">
    <location>
        <begin position="260"/>
        <end position="284"/>
    </location>
</feature>
<reference evidence="3 4" key="1">
    <citation type="submission" date="2021-10" db="EMBL/GenBank/DDBJ databases">
        <title>Streptomyces gossypii sp. nov., isolated from soil collected from cotton field.</title>
        <authorList>
            <person name="Ge X."/>
            <person name="Chen X."/>
            <person name="Liu W."/>
        </authorList>
    </citation>
    <scope>NUCLEOTIDE SEQUENCE [LARGE SCALE GENOMIC DNA]</scope>
    <source>
        <strain evidence="3 4">N2-109</strain>
    </source>
</reference>
<keyword evidence="2" id="KW-1133">Transmembrane helix</keyword>
<comment type="caution">
    <text evidence="3">The sequence shown here is derived from an EMBL/GenBank/DDBJ whole genome shotgun (WGS) entry which is preliminary data.</text>
</comment>
<feature type="compositionally biased region" description="Pro residues" evidence="1">
    <location>
        <begin position="34"/>
        <end position="50"/>
    </location>
</feature>
<gene>
    <name evidence="3" type="ORF">LHJ74_19810</name>
</gene>
<evidence type="ECO:0000313" key="4">
    <source>
        <dbReference type="Proteomes" id="UP001156389"/>
    </source>
</evidence>
<dbReference type="Proteomes" id="UP001156389">
    <property type="component" value="Unassembled WGS sequence"/>
</dbReference>
<feature type="region of interest" description="Disordered" evidence="1">
    <location>
        <begin position="498"/>
        <end position="572"/>
    </location>
</feature>
<feature type="compositionally biased region" description="Pro residues" evidence="1">
    <location>
        <begin position="552"/>
        <end position="563"/>
    </location>
</feature>
<evidence type="ECO:0000313" key="3">
    <source>
        <dbReference type="EMBL" id="MCT2592122.1"/>
    </source>
</evidence>
<evidence type="ECO:0000256" key="1">
    <source>
        <dbReference type="SAM" id="MobiDB-lite"/>
    </source>
</evidence>
<feature type="transmembrane region" description="Helical" evidence="2">
    <location>
        <begin position="187"/>
        <end position="204"/>
    </location>
</feature>